<evidence type="ECO:0000256" key="1">
    <source>
        <dbReference type="ARBA" id="ARBA00001933"/>
    </source>
</evidence>
<dbReference type="InterPro" id="IPR001608">
    <property type="entry name" value="Ala_racemase_N"/>
</dbReference>
<dbReference type="Proteomes" id="UP000215059">
    <property type="component" value="Unassembled WGS sequence"/>
</dbReference>
<evidence type="ECO:0000256" key="2">
    <source>
        <dbReference type="ARBA" id="ARBA00022898"/>
    </source>
</evidence>
<dbReference type="PANTHER" id="PTHR30511:SF3">
    <property type="entry name" value="LYSINE RACEMASE"/>
    <property type="match status" value="1"/>
</dbReference>
<keyword evidence="6" id="KW-1185">Reference proteome</keyword>
<gene>
    <name evidence="5" type="ORF">CGZ90_18230</name>
</gene>
<dbReference type="CDD" id="cd06815">
    <property type="entry name" value="PLPDE_III_AR_like_1"/>
    <property type="match status" value="1"/>
</dbReference>
<dbReference type="Gene3D" id="3.20.20.10">
    <property type="entry name" value="Alanine racemase"/>
    <property type="match status" value="1"/>
</dbReference>
<dbReference type="GO" id="GO:0005829">
    <property type="term" value="C:cytosol"/>
    <property type="evidence" value="ECO:0007669"/>
    <property type="project" value="TreeGrafter"/>
</dbReference>
<accession>A0A235F5F1</accession>
<feature type="domain" description="Alanine racemase N-terminal" evidence="4">
    <location>
        <begin position="3"/>
        <end position="222"/>
    </location>
</feature>
<keyword evidence="3" id="KW-0413">Isomerase</keyword>
<evidence type="ECO:0000313" key="5">
    <source>
        <dbReference type="EMBL" id="OYD56323.1"/>
    </source>
</evidence>
<dbReference type="GO" id="GO:0030170">
    <property type="term" value="F:pyridoxal phosphate binding"/>
    <property type="evidence" value="ECO:0007669"/>
    <property type="project" value="TreeGrafter"/>
</dbReference>
<dbReference type="InterPro" id="IPR000821">
    <property type="entry name" value="Ala_racemase"/>
</dbReference>
<dbReference type="Pfam" id="PF01168">
    <property type="entry name" value="Ala_racemase_N"/>
    <property type="match status" value="1"/>
</dbReference>
<organism evidence="5 6">
    <name type="scientific">Fictibacillus aquaticus</name>
    <dbReference type="NCBI Taxonomy" id="2021314"/>
    <lineage>
        <taxon>Bacteria</taxon>
        <taxon>Bacillati</taxon>
        <taxon>Bacillota</taxon>
        <taxon>Bacilli</taxon>
        <taxon>Bacillales</taxon>
        <taxon>Fictibacillaceae</taxon>
        <taxon>Fictibacillus</taxon>
    </lineage>
</organism>
<sequence>MTVNVTKLVHNALWIDKLCQTNGIENYVVTKGIGADMTVIEALFHAGIRRFADSRLQNLKKIRNMFGSHVSLMMIRTPSLSEAEETVEISDVSLNTEYKTLAALGSAAAKQGKVHKVVLMVEMGDLREGVLPEELPLLAASAAQTAGIECAGIGANFTCFSGVIPTEKAMKQLTQHLDTAEIAYGSKLSVLSGGNSSTLRLLLQNKPINGVNQLRIGEAIWLGKDPGYGTPISGLYQDAFTLSAEVIEIQTKPTMPTGLIGVDAFGKTPDFQDRGDRLRAIVAIGRQDIDIDSLTPLGLKAVIMGGSSDHLILDITECQELSVGDTVDFALGYGALQSGMLSPFIEKKIVQDSVGQRVIAL</sequence>
<dbReference type="OrthoDB" id="504078at2"/>
<dbReference type="EMBL" id="NOII01000021">
    <property type="protein sequence ID" value="OYD56323.1"/>
    <property type="molecule type" value="Genomic_DNA"/>
</dbReference>
<proteinExistence type="predicted"/>
<dbReference type="SUPFAM" id="SSF51419">
    <property type="entry name" value="PLP-binding barrel"/>
    <property type="match status" value="1"/>
</dbReference>
<dbReference type="GO" id="GO:0008784">
    <property type="term" value="F:alanine racemase activity"/>
    <property type="evidence" value="ECO:0007669"/>
    <property type="project" value="TreeGrafter"/>
</dbReference>
<protein>
    <submittedName>
        <fullName evidence="5">Alanine racemase</fullName>
    </submittedName>
</protein>
<dbReference type="PANTHER" id="PTHR30511">
    <property type="entry name" value="ALANINE RACEMASE"/>
    <property type="match status" value="1"/>
</dbReference>
<name>A0A235F5F1_9BACL</name>
<dbReference type="AlphaFoldDB" id="A0A235F5F1"/>
<evidence type="ECO:0000256" key="3">
    <source>
        <dbReference type="ARBA" id="ARBA00023235"/>
    </source>
</evidence>
<dbReference type="InterPro" id="IPR029066">
    <property type="entry name" value="PLP-binding_barrel"/>
</dbReference>
<comment type="cofactor">
    <cofactor evidence="1">
        <name>pyridoxal 5'-phosphate</name>
        <dbReference type="ChEBI" id="CHEBI:597326"/>
    </cofactor>
</comment>
<comment type="caution">
    <text evidence="5">The sequence shown here is derived from an EMBL/GenBank/DDBJ whole genome shotgun (WGS) entry which is preliminary data.</text>
</comment>
<evidence type="ECO:0000259" key="4">
    <source>
        <dbReference type="Pfam" id="PF01168"/>
    </source>
</evidence>
<evidence type="ECO:0000313" key="6">
    <source>
        <dbReference type="Proteomes" id="UP000215059"/>
    </source>
</evidence>
<keyword evidence="2" id="KW-0663">Pyridoxal phosphate</keyword>
<reference evidence="5 6" key="1">
    <citation type="submission" date="2017-07" db="EMBL/GenBank/DDBJ databases">
        <title>Fictibacillus sp. nov. GDSW-R2A3 Genome sequencing and assembly.</title>
        <authorList>
            <person name="Mayilraj S."/>
        </authorList>
    </citation>
    <scope>NUCLEOTIDE SEQUENCE [LARGE SCALE GENOMIC DNA]</scope>
    <source>
        <strain evidence="5 6">GDSW-R2A3</strain>
    </source>
</reference>